<dbReference type="Proteomes" id="UP000838100">
    <property type="component" value="Unassembled WGS sequence"/>
</dbReference>
<accession>A0ABM9AHP6</accession>
<gene>
    <name evidence="1" type="ORF">SIN8267_02660</name>
</gene>
<protein>
    <submittedName>
        <fullName evidence="1">Uncharacterized protein</fullName>
    </submittedName>
</protein>
<sequence>MHYLLSPAKIASWILTFFLVVLLAACGDSSSSSSSAVNATTKPADNEGKAGYNALFAGHSFFRPVAEGIPEHVDNVGIEGHSQQVIMSGGASGAPQGLWLNTIKREEIQAILDAGDITLFGMTYHPDYPTLEGYRNWVDYALAQNPDTKFFIALPWPIQRGSTDFDSYESIMVNGHPHFHSTIINGLRTAYPDNQFYCIPYGESAVELYRLYEQGNLPEAERLITSGDEAGIFKDQLGHPETMLVKLSQLVWLQAIYAVDLSHYDYDSGYVTDIKTIAADIMARHDNAYDDQQ</sequence>
<name>A0ABM9AHP6_9GAMM</name>
<dbReference type="RefSeq" id="WP_237445211.1">
    <property type="nucleotide sequence ID" value="NZ_CAKLPX010000003.1"/>
</dbReference>
<keyword evidence="2" id="KW-1185">Reference proteome</keyword>
<comment type="caution">
    <text evidence="1">The sequence shown here is derived from an EMBL/GenBank/DDBJ whole genome shotgun (WGS) entry which is preliminary data.</text>
</comment>
<evidence type="ECO:0000313" key="1">
    <source>
        <dbReference type="EMBL" id="CAH0992527.1"/>
    </source>
</evidence>
<organism evidence="1 2">
    <name type="scientific">Sinobacterium norvegicum</name>
    <dbReference type="NCBI Taxonomy" id="1641715"/>
    <lineage>
        <taxon>Bacteria</taxon>
        <taxon>Pseudomonadati</taxon>
        <taxon>Pseudomonadota</taxon>
        <taxon>Gammaproteobacteria</taxon>
        <taxon>Cellvibrionales</taxon>
        <taxon>Spongiibacteraceae</taxon>
        <taxon>Sinobacterium</taxon>
    </lineage>
</organism>
<reference evidence="1" key="1">
    <citation type="submission" date="2021-12" db="EMBL/GenBank/DDBJ databases">
        <authorList>
            <person name="Rodrigo-Torres L."/>
            <person name="Arahal R. D."/>
            <person name="Lucena T."/>
        </authorList>
    </citation>
    <scope>NUCLEOTIDE SEQUENCE</scope>
    <source>
        <strain evidence="1">CECT 8267</strain>
    </source>
</reference>
<dbReference type="EMBL" id="CAKLPX010000003">
    <property type="protein sequence ID" value="CAH0992527.1"/>
    <property type="molecule type" value="Genomic_DNA"/>
</dbReference>
<evidence type="ECO:0000313" key="2">
    <source>
        <dbReference type="Proteomes" id="UP000838100"/>
    </source>
</evidence>
<proteinExistence type="predicted"/>